<dbReference type="GO" id="GO:0008963">
    <property type="term" value="F:phospho-N-acetylmuramoyl-pentapeptide-transferase activity"/>
    <property type="evidence" value="ECO:0007669"/>
    <property type="project" value="InterPro"/>
</dbReference>
<evidence type="ECO:0000256" key="1">
    <source>
        <dbReference type="ARBA" id="ARBA00004141"/>
    </source>
</evidence>
<dbReference type="GO" id="GO:0020037">
    <property type="term" value="F:heme binding"/>
    <property type="evidence" value="ECO:0007669"/>
    <property type="project" value="InterPro"/>
</dbReference>
<dbReference type="Pfam" id="PF00953">
    <property type="entry name" value="Glycos_transf_4"/>
    <property type="match status" value="1"/>
</dbReference>
<feature type="transmembrane region" description="Helical" evidence="12">
    <location>
        <begin position="331"/>
        <end position="348"/>
    </location>
</feature>
<dbReference type="InterPro" id="IPR018480">
    <property type="entry name" value="PNAcMuramoyl-5peptid_Trfase_CS"/>
</dbReference>
<dbReference type="Proteomes" id="UP000316621">
    <property type="component" value="Chromosome 3"/>
</dbReference>
<accession>A0A4Y7IZG6</accession>
<dbReference type="GO" id="GO:0016705">
    <property type="term" value="F:oxidoreductase activity, acting on paired donors, with incorporation or reduction of molecular oxygen"/>
    <property type="evidence" value="ECO:0007669"/>
    <property type="project" value="InterPro"/>
</dbReference>
<keyword evidence="9" id="KW-0408">Iron</keyword>
<evidence type="ECO:0000256" key="8">
    <source>
        <dbReference type="ARBA" id="ARBA00023002"/>
    </source>
</evidence>
<evidence type="ECO:0000313" key="13">
    <source>
        <dbReference type="EMBL" id="RZC54284.1"/>
    </source>
</evidence>
<dbReference type="InterPro" id="IPR001128">
    <property type="entry name" value="Cyt_P450"/>
</dbReference>
<comment type="subcellular location">
    <subcellularLocation>
        <location evidence="1">Membrane</location>
        <topology evidence="1">Multi-pass membrane protein</topology>
    </subcellularLocation>
</comment>
<comment type="similarity">
    <text evidence="3">Belongs to the cytochrome P450 family.</text>
</comment>
<dbReference type="GO" id="GO:0033075">
    <property type="term" value="P:isoquinoline alkaloid biosynthetic process"/>
    <property type="evidence" value="ECO:0007669"/>
    <property type="project" value="UniProtKB-ARBA"/>
</dbReference>
<dbReference type="PROSITE" id="PS01347">
    <property type="entry name" value="MRAY_1"/>
    <property type="match status" value="1"/>
</dbReference>
<evidence type="ECO:0000256" key="2">
    <source>
        <dbReference type="ARBA" id="ARBA00005583"/>
    </source>
</evidence>
<protein>
    <submittedName>
        <fullName evidence="13">Uncharacterized protein</fullName>
    </submittedName>
</protein>
<dbReference type="Pfam" id="PF00067">
    <property type="entry name" value="p450"/>
    <property type="match status" value="2"/>
</dbReference>
<dbReference type="EMBL" id="CM010717">
    <property type="protein sequence ID" value="RZC54284.1"/>
    <property type="molecule type" value="Genomic_DNA"/>
</dbReference>
<feature type="transmembrane region" description="Helical" evidence="12">
    <location>
        <begin position="444"/>
        <end position="464"/>
    </location>
</feature>
<dbReference type="AlphaFoldDB" id="A0A4Y7IZG6"/>
<evidence type="ECO:0000313" key="14">
    <source>
        <dbReference type="Proteomes" id="UP000316621"/>
    </source>
</evidence>
<evidence type="ECO:0000256" key="12">
    <source>
        <dbReference type="SAM" id="Phobius"/>
    </source>
</evidence>
<evidence type="ECO:0000256" key="6">
    <source>
        <dbReference type="ARBA" id="ARBA00022723"/>
    </source>
</evidence>
<dbReference type="Pfam" id="PF10555">
    <property type="entry name" value="MraY_sig1"/>
    <property type="match status" value="1"/>
</dbReference>
<feature type="region of interest" description="Disordered" evidence="11">
    <location>
        <begin position="113"/>
        <end position="136"/>
    </location>
</feature>
<proteinExistence type="inferred from homology"/>
<evidence type="ECO:0000256" key="10">
    <source>
        <dbReference type="ARBA" id="ARBA00023136"/>
    </source>
</evidence>
<feature type="transmembrane region" description="Helical" evidence="12">
    <location>
        <begin position="291"/>
        <end position="311"/>
    </location>
</feature>
<evidence type="ECO:0000256" key="4">
    <source>
        <dbReference type="ARBA" id="ARBA00022679"/>
    </source>
</evidence>
<organism evidence="13 14">
    <name type="scientific">Papaver somniferum</name>
    <name type="common">Opium poppy</name>
    <dbReference type="NCBI Taxonomy" id="3469"/>
    <lineage>
        <taxon>Eukaryota</taxon>
        <taxon>Viridiplantae</taxon>
        <taxon>Streptophyta</taxon>
        <taxon>Embryophyta</taxon>
        <taxon>Tracheophyta</taxon>
        <taxon>Spermatophyta</taxon>
        <taxon>Magnoliopsida</taxon>
        <taxon>Ranunculales</taxon>
        <taxon>Papaveraceae</taxon>
        <taxon>Papaveroideae</taxon>
        <taxon>Papaver</taxon>
    </lineage>
</organism>
<sequence>MFPSSSYSSSVNLRLTRLGILRTGNGFSPSRTRNDISFRYCFSNNLKKLCGSRCQFRHQTWRTSLCITAMDEDSMDMAFDDWDSDGIVGDSASIMSSSGDDSDTDHLYSPVGGTELSSSNDHDDISSSSSPPNILLRRNRPEEYSFVIDSFENDDKLVTGLCGFLVVGVFLNGGVGVETWIHRGVIINAGLMAFSVVFLLLVDCYSWRIVRLPLAPYYLTRPFLISAVAASCAGYLCVPLFSSLKLHQILRKEGPATHSHKKGTPTMGGLFFVPIGITTAIAIVGSSSVEVLGAAVATLAFGAIGLLDDLFSSLKNHNYGLPAWIKLLLEWWYVTGSGRAMVFLLVGLNKKMLVPLPSPLGLICLGKLYQVLTSFCFVSMGNGVNLTDGLDGLAGGTAALAFMGMSIAVLPISPGSLALGGGLAAMAACTGMFFPLFISSGVFVIEALSVIVQVSYLKSTRWLYRGAGRPIFRMAPFHHHLELCGFKEPLIVASTYLISSILCIFAGSLSTQKVTSSILSDFLGTGIFNTDGDNWKFQRKLASHKFNTNSLRKFIEDVVKIELFGQLIPILETTADRYLVLDLQDILQRFGFDNICKISFGFDPAYLSPSLNQSEFAIAFEDATQISSGRFYYVFPLVWKLTRFLNIGSEKRLMQATKTVRESARKIIRQKKEETKDKSSIEATDLLSSFIVAGQDSTSAALTWFFWLISCHPKVEKEILKEISEISDTPGYEDTKEMVYIHVSLCESMRLYPPVSYDNKQAASDDVLPDGTIIKKGMRVIYSPYAMGRMENLWGSDWSEFKPERWLEMDKATGKLHFVTKDSFTYPVFQAGTRICLRKEMAFLQMKMLVMEILRRFQVVPAEATDGANGLAGETAALAFMGMSIAVLPISAASTAAIAIDIGHPYLWVIHRVPGPKWGISCNGTGIFFSVLKYSEYVLKLLPTTKAFQSEGIISIRNSSTKLLKSYPFVGSTFAILSNKNRVNQWMAEVLSHCATRTFVIRGFVGPARVWTANPEIVKHILQTQFHNYPKGELSTGILSDFLGTGIFNTDGDNWKFQRKLASHEFNTNSLRKFIEDVFKIELSDRLIPILETTADRNLVLDLQDILLRFGFDNICKISFGFDPAYLSPSLNRTEFVIAFEDATQISSRRFAYVFPFVWKLKRFFNIGSEKRLRQAISTVRESARRIIMQKKQELKDKSSTEDTDLLSRFLRDDYLDDGCVIDNVISFISAGQDTTSSALTWFFWLVSCHPKVEKEILKEINKISDKQNT</sequence>
<dbReference type="GO" id="GO:0005506">
    <property type="term" value="F:iron ion binding"/>
    <property type="evidence" value="ECO:0007669"/>
    <property type="project" value="InterPro"/>
</dbReference>
<evidence type="ECO:0000256" key="9">
    <source>
        <dbReference type="ARBA" id="ARBA00023004"/>
    </source>
</evidence>
<feature type="transmembrane region" description="Helical" evidence="12">
    <location>
        <begin position="181"/>
        <end position="202"/>
    </location>
</feature>
<reference evidence="13 14" key="1">
    <citation type="journal article" date="2018" name="Science">
        <title>The opium poppy genome and morphinan production.</title>
        <authorList>
            <person name="Guo L."/>
            <person name="Winzer T."/>
            <person name="Yang X."/>
            <person name="Li Y."/>
            <person name="Ning Z."/>
            <person name="He Z."/>
            <person name="Teodor R."/>
            <person name="Lu Y."/>
            <person name="Bowser T.A."/>
            <person name="Graham I.A."/>
            <person name="Ye K."/>
        </authorList>
    </citation>
    <scope>NUCLEOTIDE SEQUENCE [LARGE SCALE GENOMIC DNA]</scope>
    <source>
        <strain evidence="14">cv. HN1</strain>
        <tissue evidence="13">Leaves</tissue>
    </source>
</reference>
<feature type="transmembrane region" description="Helical" evidence="12">
    <location>
        <begin position="392"/>
        <end position="410"/>
    </location>
</feature>
<keyword evidence="10 12" id="KW-0472">Membrane</keyword>
<feature type="transmembrane region" description="Helical" evidence="12">
    <location>
        <begin position="360"/>
        <end position="380"/>
    </location>
</feature>
<evidence type="ECO:0000256" key="3">
    <source>
        <dbReference type="ARBA" id="ARBA00010617"/>
    </source>
</evidence>
<dbReference type="CDD" id="cd06852">
    <property type="entry name" value="GT_MraY"/>
    <property type="match status" value="1"/>
</dbReference>
<keyword evidence="8" id="KW-0560">Oxidoreductase</keyword>
<keyword evidence="5 12" id="KW-0812">Transmembrane</keyword>
<keyword evidence="14" id="KW-1185">Reference proteome</keyword>
<dbReference type="GO" id="GO:0016020">
    <property type="term" value="C:membrane"/>
    <property type="evidence" value="ECO:0007669"/>
    <property type="project" value="UniProtKB-SubCell"/>
</dbReference>
<dbReference type="InterPro" id="IPR036396">
    <property type="entry name" value="Cyt_P450_sf"/>
</dbReference>
<dbReference type="PROSITE" id="PS01348">
    <property type="entry name" value="MRAY_2"/>
    <property type="match status" value="1"/>
</dbReference>
<keyword evidence="7 12" id="KW-1133">Transmembrane helix</keyword>
<evidence type="ECO:0000256" key="11">
    <source>
        <dbReference type="SAM" id="MobiDB-lite"/>
    </source>
</evidence>
<keyword evidence="6" id="KW-0479">Metal-binding</keyword>
<dbReference type="InterPro" id="IPR000715">
    <property type="entry name" value="Glycosyl_transferase_4"/>
</dbReference>
<keyword evidence="4" id="KW-0808">Transferase</keyword>
<comment type="similarity">
    <text evidence="2">Belongs to the glycosyltransferase 4 family. MraY subfamily.</text>
</comment>
<dbReference type="InterPro" id="IPR003524">
    <property type="entry name" value="PNAcMuramoyl-5peptid_Trfase"/>
</dbReference>
<evidence type="ECO:0000256" key="7">
    <source>
        <dbReference type="ARBA" id="ARBA00022989"/>
    </source>
</evidence>
<feature type="transmembrane region" description="Helical" evidence="12">
    <location>
        <begin position="264"/>
        <end position="284"/>
    </location>
</feature>
<evidence type="ECO:0000256" key="5">
    <source>
        <dbReference type="ARBA" id="ARBA00022692"/>
    </source>
</evidence>
<dbReference type="Gramene" id="RZC54284">
    <property type="protein sequence ID" value="RZC54284"/>
    <property type="gene ID" value="C5167_013146"/>
</dbReference>
<dbReference type="Gene3D" id="1.10.630.10">
    <property type="entry name" value="Cytochrome P450"/>
    <property type="match status" value="2"/>
</dbReference>
<gene>
    <name evidence="13" type="ORF">C5167_013146</name>
</gene>
<dbReference type="CDD" id="cd11064">
    <property type="entry name" value="CYP86A"/>
    <property type="match status" value="1"/>
</dbReference>
<feature type="transmembrane region" description="Helical" evidence="12">
    <location>
        <begin position="223"/>
        <end position="244"/>
    </location>
</feature>
<name>A0A4Y7IZG6_PAPSO</name>
<dbReference type="PANTHER" id="PTHR24296">
    <property type="entry name" value="CYTOCHROME P450"/>
    <property type="match status" value="1"/>
</dbReference>
<dbReference type="SUPFAM" id="SSF48264">
    <property type="entry name" value="Cytochrome P450"/>
    <property type="match status" value="2"/>
</dbReference>
<dbReference type="GO" id="GO:0004497">
    <property type="term" value="F:monooxygenase activity"/>
    <property type="evidence" value="ECO:0007669"/>
    <property type="project" value="InterPro"/>
</dbReference>
<feature type="transmembrane region" description="Helical" evidence="12">
    <location>
        <begin position="157"/>
        <end position="175"/>
    </location>
</feature>